<evidence type="ECO:0000313" key="18">
    <source>
        <dbReference type="Proteomes" id="UP000295252"/>
    </source>
</evidence>
<comment type="catalytic activity">
    <reaction evidence="11 13">
        <text>[(1-&gt;4)-alpha-D-galacturonosyl methyl ester](n) + n H2O = [(1-&gt;4)-alpha-D-galacturonosyl](n) + n methanol + n H(+)</text>
        <dbReference type="Rhea" id="RHEA:22380"/>
        <dbReference type="Rhea" id="RHEA-COMP:14570"/>
        <dbReference type="Rhea" id="RHEA-COMP:14573"/>
        <dbReference type="ChEBI" id="CHEBI:15377"/>
        <dbReference type="ChEBI" id="CHEBI:15378"/>
        <dbReference type="ChEBI" id="CHEBI:17790"/>
        <dbReference type="ChEBI" id="CHEBI:140522"/>
        <dbReference type="ChEBI" id="CHEBI:140523"/>
        <dbReference type="EC" id="3.1.1.11"/>
    </reaction>
</comment>
<dbReference type="CDD" id="cd15799">
    <property type="entry name" value="PMEI-like_4"/>
    <property type="match status" value="1"/>
</dbReference>
<evidence type="ECO:0000256" key="12">
    <source>
        <dbReference type="PROSITE-ProRule" id="PRU10040"/>
    </source>
</evidence>
<evidence type="ECO:0000256" key="9">
    <source>
        <dbReference type="ARBA" id="ARBA00023085"/>
    </source>
</evidence>
<organism evidence="17 18">
    <name type="scientific">Coffea canephora</name>
    <name type="common">Robusta coffee</name>
    <dbReference type="NCBI Taxonomy" id="49390"/>
    <lineage>
        <taxon>Eukaryota</taxon>
        <taxon>Viridiplantae</taxon>
        <taxon>Streptophyta</taxon>
        <taxon>Embryophyta</taxon>
        <taxon>Tracheophyta</taxon>
        <taxon>Spermatophyta</taxon>
        <taxon>Magnoliopsida</taxon>
        <taxon>eudicotyledons</taxon>
        <taxon>Gunneridae</taxon>
        <taxon>Pentapetalae</taxon>
        <taxon>asterids</taxon>
        <taxon>lamiids</taxon>
        <taxon>Gentianales</taxon>
        <taxon>Rubiaceae</taxon>
        <taxon>Ixoroideae</taxon>
        <taxon>Gardenieae complex</taxon>
        <taxon>Bertiereae - Coffeeae clade</taxon>
        <taxon>Coffeeae</taxon>
        <taxon>Coffea</taxon>
    </lineage>
</organism>
<comment type="similarity">
    <text evidence="3">In the N-terminal section; belongs to the PMEI family.</text>
</comment>
<dbReference type="Pfam" id="PF01095">
    <property type="entry name" value="Pectinesterase"/>
    <property type="match status" value="1"/>
</dbReference>
<keyword evidence="9 13" id="KW-0063">Aspartyl esterase</keyword>
<proteinExistence type="inferred from homology"/>
<evidence type="ECO:0000313" key="17">
    <source>
        <dbReference type="EMBL" id="CDO97715.1"/>
    </source>
</evidence>
<dbReference type="AlphaFoldDB" id="A0A068TN30"/>
<dbReference type="InterPro" id="IPR033131">
    <property type="entry name" value="Pectinesterase_Asp_AS"/>
</dbReference>
<dbReference type="PANTHER" id="PTHR31707">
    <property type="entry name" value="PECTINESTERASE"/>
    <property type="match status" value="1"/>
</dbReference>
<keyword evidence="14" id="KW-1133">Transmembrane helix</keyword>
<feature type="domain" description="Pectinesterase catalytic" evidence="15">
    <location>
        <begin position="206"/>
        <end position="506"/>
    </location>
</feature>
<keyword evidence="18" id="KW-1185">Reference proteome</keyword>
<evidence type="ECO:0000256" key="1">
    <source>
        <dbReference type="ARBA" id="ARBA00004191"/>
    </source>
</evidence>
<dbReference type="UniPathway" id="UPA00545">
    <property type="reaction ID" value="UER00823"/>
</dbReference>
<feature type="transmembrane region" description="Helical" evidence="14">
    <location>
        <begin position="21"/>
        <end position="47"/>
    </location>
</feature>
<keyword evidence="7" id="KW-0964">Secreted</keyword>
<dbReference type="Proteomes" id="UP000295252">
    <property type="component" value="Chromosome IV"/>
</dbReference>
<keyword evidence="8 13" id="KW-0378">Hydrolase</keyword>
<evidence type="ECO:0000256" key="2">
    <source>
        <dbReference type="ARBA" id="ARBA00005184"/>
    </source>
</evidence>
<dbReference type="Gene3D" id="1.20.140.40">
    <property type="entry name" value="Invertase/pectin methylesterase inhibitor family protein"/>
    <property type="match status" value="1"/>
</dbReference>
<keyword evidence="14" id="KW-0472">Membrane</keyword>
<dbReference type="PhylomeDB" id="A0A068TN30"/>
<evidence type="ECO:0000256" key="3">
    <source>
        <dbReference type="ARBA" id="ARBA00006027"/>
    </source>
</evidence>
<evidence type="ECO:0000256" key="13">
    <source>
        <dbReference type="RuleBase" id="RU000589"/>
    </source>
</evidence>
<dbReference type="SUPFAM" id="SSF101148">
    <property type="entry name" value="Plant invertase/pectin methylesterase inhibitor"/>
    <property type="match status" value="1"/>
</dbReference>
<keyword evidence="10" id="KW-0961">Cell wall biogenesis/degradation</keyword>
<dbReference type="InterPro" id="IPR011050">
    <property type="entry name" value="Pectin_lyase_fold/virulence"/>
</dbReference>
<dbReference type="SUPFAM" id="SSF51126">
    <property type="entry name" value="Pectin lyase-like"/>
    <property type="match status" value="1"/>
</dbReference>
<dbReference type="Gramene" id="CDO97715">
    <property type="protein sequence ID" value="CDO97715"/>
    <property type="gene ID" value="GSCOC_T00015133001"/>
</dbReference>
<evidence type="ECO:0000256" key="10">
    <source>
        <dbReference type="ARBA" id="ARBA00023316"/>
    </source>
</evidence>
<evidence type="ECO:0000256" key="5">
    <source>
        <dbReference type="ARBA" id="ARBA00013229"/>
    </source>
</evidence>
<dbReference type="EC" id="3.1.1.11" evidence="5 13"/>
<reference evidence="18" key="1">
    <citation type="journal article" date="2014" name="Science">
        <title>The coffee genome provides insight into the convergent evolution of caffeine biosynthesis.</title>
        <authorList>
            <person name="Denoeud F."/>
            <person name="Carretero-Paulet L."/>
            <person name="Dereeper A."/>
            <person name="Droc G."/>
            <person name="Guyot R."/>
            <person name="Pietrella M."/>
            <person name="Zheng C."/>
            <person name="Alberti A."/>
            <person name="Anthony F."/>
            <person name="Aprea G."/>
            <person name="Aury J.M."/>
            <person name="Bento P."/>
            <person name="Bernard M."/>
            <person name="Bocs S."/>
            <person name="Campa C."/>
            <person name="Cenci A."/>
            <person name="Combes M.C."/>
            <person name="Crouzillat D."/>
            <person name="Da Silva C."/>
            <person name="Daddiego L."/>
            <person name="De Bellis F."/>
            <person name="Dussert S."/>
            <person name="Garsmeur O."/>
            <person name="Gayraud T."/>
            <person name="Guignon V."/>
            <person name="Jahn K."/>
            <person name="Jamilloux V."/>
            <person name="Joet T."/>
            <person name="Labadie K."/>
            <person name="Lan T."/>
            <person name="Leclercq J."/>
            <person name="Lepelley M."/>
            <person name="Leroy T."/>
            <person name="Li L.T."/>
            <person name="Librado P."/>
            <person name="Lopez L."/>
            <person name="Munoz A."/>
            <person name="Noel B."/>
            <person name="Pallavicini A."/>
            <person name="Perrotta G."/>
            <person name="Poncet V."/>
            <person name="Pot D."/>
            <person name="Priyono X."/>
            <person name="Rigoreau M."/>
            <person name="Rouard M."/>
            <person name="Rozas J."/>
            <person name="Tranchant-Dubreuil C."/>
            <person name="VanBuren R."/>
            <person name="Zhang Q."/>
            <person name="Andrade A.C."/>
            <person name="Argout X."/>
            <person name="Bertrand B."/>
            <person name="de Kochko A."/>
            <person name="Graziosi G."/>
            <person name="Henry R.J."/>
            <person name="Jayarama X."/>
            <person name="Ming R."/>
            <person name="Nagai C."/>
            <person name="Rounsley S."/>
            <person name="Sankoff D."/>
            <person name="Giuliano G."/>
            <person name="Albert V.A."/>
            <person name="Wincker P."/>
            <person name="Lashermes P."/>
        </authorList>
    </citation>
    <scope>NUCLEOTIDE SEQUENCE [LARGE SCALE GENOMIC DNA]</scope>
    <source>
        <strain evidence="18">cv. DH200-94</strain>
    </source>
</reference>
<evidence type="ECO:0000256" key="6">
    <source>
        <dbReference type="ARBA" id="ARBA00022512"/>
    </source>
</evidence>
<comment type="subcellular location">
    <subcellularLocation>
        <location evidence="1">Secreted</location>
        <location evidence="1">Cell wall</location>
    </subcellularLocation>
</comment>
<evidence type="ECO:0000256" key="7">
    <source>
        <dbReference type="ARBA" id="ARBA00022525"/>
    </source>
</evidence>
<dbReference type="EMBL" id="HG739085">
    <property type="protein sequence ID" value="CDO97715.1"/>
    <property type="molecule type" value="Genomic_DNA"/>
</dbReference>
<dbReference type="GO" id="GO:0042545">
    <property type="term" value="P:cell wall modification"/>
    <property type="evidence" value="ECO:0007669"/>
    <property type="project" value="UniProtKB-UniRule"/>
</dbReference>
<gene>
    <name evidence="17" type="ORF">GSCOC_T00015133001</name>
</gene>
<dbReference type="InterPro" id="IPR012334">
    <property type="entry name" value="Pectin_lyas_fold"/>
</dbReference>
<sequence length="520" mass="57595">MLRHRLCLRILQSALYGGKPTAPNFTAVCLFKMTSGFAIFLFIVFAVPSYISCEQELEAVRAARFGILQAVNWAQSLRRYHDHLDHGSRFGDIAIADCLKLYEESEPLLAWLELSSKNYSQADAVTWLSAALASHRSCLDGLEEKGLSFDTQAAQNLTLLLHAALASVKLQGNFGRPLTHGKLASQSTDQYWGLLASWSPATSKADIVVAQDGSGNFETIKEAVAALGRMGHNRPGRAVVYVKSGLYHEKVEIPRNLENVMFVGDGIDKTIVTGNQNVVDGASTLSSATFGISGNGFWARDITFENTAGPQKMQAVALRVGSDLSVFYRCSFKGYQDTLLVHSLRQFYRDCQIHGTIDFIFGDASAVFQNCDIFVRRPMDDQSNMITAQGRDHPDQYTGISIINCRVAPSSDFSPFTGRFNSYLGRPWKQYSRTVFLKTDLGGLVHPRGWSEWAGNFALSTLYYGEYMNTGRGASTANRVKWPGFHPMYDPREASWFSVRNFIQGDLWLSATGVPSSLDV</sequence>
<protein>
    <recommendedName>
        <fullName evidence="5 13">Pectinesterase</fullName>
        <ecNumber evidence="5 13">3.1.1.11</ecNumber>
    </recommendedName>
</protein>
<dbReference type="STRING" id="49390.A0A068TN30"/>
<evidence type="ECO:0000256" key="4">
    <source>
        <dbReference type="ARBA" id="ARBA00007786"/>
    </source>
</evidence>
<feature type="active site" evidence="12">
    <location>
        <position position="358"/>
    </location>
</feature>
<evidence type="ECO:0000259" key="15">
    <source>
        <dbReference type="Pfam" id="PF01095"/>
    </source>
</evidence>
<dbReference type="InterPro" id="IPR035513">
    <property type="entry name" value="Invertase/methylesterase_inhib"/>
</dbReference>
<comment type="pathway">
    <text evidence="2 13">Glycan metabolism; pectin degradation; 2-dehydro-3-deoxy-D-gluconate from pectin: step 1/5.</text>
</comment>
<evidence type="ECO:0000256" key="8">
    <source>
        <dbReference type="ARBA" id="ARBA00022801"/>
    </source>
</evidence>
<dbReference type="Pfam" id="PF04043">
    <property type="entry name" value="PMEI"/>
    <property type="match status" value="1"/>
</dbReference>
<dbReference type="OrthoDB" id="2019149at2759"/>
<dbReference type="InParanoid" id="A0A068TN30"/>
<dbReference type="InterPro" id="IPR000070">
    <property type="entry name" value="Pectinesterase_cat"/>
</dbReference>
<keyword evidence="6" id="KW-0134">Cell wall</keyword>
<dbReference type="Gene3D" id="2.160.20.10">
    <property type="entry name" value="Single-stranded right-handed beta-helix, Pectin lyase-like"/>
    <property type="match status" value="1"/>
</dbReference>
<keyword evidence="14" id="KW-0812">Transmembrane</keyword>
<name>A0A068TN30_COFCA</name>
<comment type="similarity">
    <text evidence="4">In the C-terminal section; belongs to the pectinesterase family.</text>
</comment>
<dbReference type="InterPro" id="IPR006501">
    <property type="entry name" value="Pectinesterase_inhib_dom"/>
</dbReference>
<evidence type="ECO:0000256" key="14">
    <source>
        <dbReference type="SAM" id="Phobius"/>
    </source>
</evidence>
<evidence type="ECO:0000256" key="11">
    <source>
        <dbReference type="ARBA" id="ARBA00047928"/>
    </source>
</evidence>
<dbReference type="GO" id="GO:0030599">
    <property type="term" value="F:pectinesterase activity"/>
    <property type="evidence" value="ECO:0007669"/>
    <property type="project" value="UniProtKB-UniRule"/>
</dbReference>
<dbReference type="PROSITE" id="PS00503">
    <property type="entry name" value="PECTINESTERASE_2"/>
    <property type="match status" value="1"/>
</dbReference>
<dbReference type="GO" id="GO:0004857">
    <property type="term" value="F:enzyme inhibitor activity"/>
    <property type="evidence" value="ECO:0007669"/>
    <property type="project" value="InterPro"/>
</dbReference>
<feature type="domain" description="Pectinesterase inhibitor" evidence="16">
    <location>
        <begin position="62"/>
        <end position="150"/>
    </location>
</feature>
<evidence type="ECO:0000259" key="16">
    <source>
        <dbReference type="Pfam" id="PF04043"/>
    </source>
</evidence>
<dbReference type="FunCoup" id="A0A068TN30">
    <property type="interactions" value="81"/>
</dbReference>
<dbReference type="GO" id="GO:0045490">
    <property type="term" value="P:pectin catabolic process"/>
    <property type="evidence" value="ECO:0007669"/>
    <property type="project" value="UniProtKB-UniRule"/>
</dbReference>
<accession>A0A068TN30</accession>
<dbReference type="FunFam" id="2.160.20.10:FF:000001">
    <property type="entry name" value="Pectinesterase"/>
    <property type="match status" value="1"/>
</dbReference>
<dbReference type="OMA" id="MLVSWNP"/>